<dbReference type="InterPro" id="IPR022764">
    <property type="entry name" value="Peptidase_S54_rhomboid_dom"/>
</dbReference>
<name>A0A7X5HTR2_9FIRM</name>
<gene>
    <name evidence="9" type="ORF">GXN74_01310</name>
</gene>
<feature type="transmembrane region" description="Helical" evidence="7">
    <location>
        <begin position="161"/>
        <end position="177"/>
    </location>
</feature>
<dbReference type="PANTHER" id="PTHR43731">
    <property type="entry name" value="RHOMBOID PROTEASE"/>
    <property type="match status" value="1"/>
</dbReference>
<dbReference type="Gene3D" id="1.20.1540.10">
    <property type="entry name" value="Rhomboid-like"/>
    <property type="match status" value="1"/>
</dbReference>
<comment type="similarity">
    <text evidence="2">Belongs to the peptidase S54 family.</text>
</comment>
<evidence type="ECO:0000256" key="4">
    <source>
        <dbReference type="ARBA" id="ARBA00022801"/>
    </source>
</evidence>
<dbReference type="InterPro" id="IPR050925">
    <property type="entry name" value="Rhomboid_protease_S54"/>
</dbReference>
<dbReference type="Proteomes" id="UP000461585">
    <property type="component" value="Unassembled WGS sequence"/>
</dbReference>
<organism evidence="9 10">
    <name type="scientific">Anaerotalea alkaliphila</name>
    <dbReference type="NCBI Taxonomy" id="2662126"/>
    <lineage>
        <taxon>Bacteria</taxon>
        <taxon>Bacillati</taxon>
        <taxon>Bacillota</taxon>
        <taxon>Clostridia</taxon>
        <taxon>Eubacteriales</taxon>
        <taxon>Anaerotalea</taxon>
    </lineage>
</organism>
<keyword evidence="5 7" id="KW-1133">Transmembrane helix</keyword>
<feature type="domain" description="Peptidase S54 rhomboid" evidence="8">
    <location>
        <begin position="204"/>
        <end position="343"/>
    </location>
</feature>
<dbReference type="RefSeq" id="WP_162369116.1">
    <property type="nucleotide sequence ID" value="NZ_JAAEEH010000002.1"/>
</dbReference>
<dbReference type="GO" id="GO:0006508">
    <property type="term" value="P:proteolysis"/>
    <property type="evidence" value="ECO:0007669"/>
    <property type="project" value="UniProtKB-KW"/>
</dbReference>
<keyword evidence="9" id="KW-0645">Protease</keyword>
<dbReference type="AlphaFoldDB" id="A0A7X5HTR2"/>
<feature type="transmembrane region" description="Helical" evidence="7">
    <location>
        <begin position="301"/>
        <end position="319"/>
    </location>
</feature>
<protein>
    <submittedName>
        <fullName evidence="9">Rhomboid family intramembrane serine protease</fullName>
    </submittedName>
</protein>
<dbReference type="InterPro" id="IPR035952">
    <property type="entry name" value="Rhomboid-like_sf"/>
</dbReference>
<dbReference type="GO" id="GO:0016020">
    <property type="term" value="C:membrane"/>
    <property type="evidence" value="ECO:0007669"/>
    <property type="project" value="UniProtKB-SubCell"/>
</dbReference>
<feature type="transmembrane region" description="Helical" evidence="7">
    <location>
        <begin position="325"/>
        <end position="343"/>
    </location>
</feature>
<proteinExistence type="inferred from homology"/>
<accession>A0A7X5HTR2</accession>
<dbReference type="EMBL" id="JAAEEH010000002">
    <property type="protein sequence ID" value="NDL66385.1"/>
    <property type="molecule type" value="Genomic_DNA"/>
</dbReference>
<feature type="transmembrane region" description="Helical" evidence="7">
    <location>
        <begin position="209"/>
        <end position="233"/>
    </location>
</feature>
<keyword evidence="4" id="KW-0378">Hydrolase</keyword>
<evidence type="ECO:0000259" key="8">
    <source>
        <dbReference type="Pfam" id="PF01694"/>
    </source>
</evidence>
<evidence type="ECO:0000313" key="9">
    <source>
        <dbReference type="EMBL" id="NDL66385.1"/>
    </source>
</evidence>
<dbReference type="Pfam" id="PF01694">
    <property type="entry name" value="Rhomboid"/>
    <property type="match status" value="1"/>
</dbReference>
<evidence type="ECO:0000256" key="6">
    <source>
        <dbReference type="ARBA" id="ARBA00023136"/>
    </source>
</evidence>
<evidence type="ECO:0000256" key="1">
    <source>
        <dbReference type="ARBA" id="ARBA00004141"/>
    </source>
</evidence>
<feature type="transmembrane region" description="Helical" evidence="7">
    <location>
        <begin position="271"/>
        <end position="289"/>
    </location>
</feature>
<dbReference type="GO" id="GO:0004252">
    <property type="term" value="F:serine-type endopeptidase activity"/>
    <property type="evidence" value="ECO:0007669"/>
    <property type="project" value="InterPro"/>
</dbReference>
<keyword evidence="3 7" id="KW-0812">Transmembrane</keyword>
<keyword evidence="6 7" id="KW-0472">Membrane</keyword>
<evidence type="ECO:0000256" key="3">
    <source>
        <dbReference type="ARBA" id="ARBA00022692"/>
    </source>
</evidence>
<evidence type="ECO:0000256" key="7">
    <source>
        <dbReference type="SAM" id="Phobius"/>
    </source>
</evidence>
<comment type="subcellular location">
    <subcellularLocation>
        <location evidence="1">Membrane</location>
        <topology evidence="1">Multi-pass membrane protein</topology>
    </subcellularLocation>
</comment>
<keyword evidence="10" id="KW-1185">Reference proteome</keyword>
<evidence type="ECO:0000256" key="5">
    <source>
        <dbReference type="ARBA" id="ARBA00022989"/>
    </source>
</evidence>
<reference evidence="9 10" key="1">
    <citation type="submission" date="2020-01" db="EMBL/GenBank/DDBJ databases">
        <title>Anaeroalcalibacter tamaniensis gen. nov., sp. nov., moderately halophilic strictly anaerobic fermenter bacterium from mud volcano of Taman peninsula.</title>
        <authorList>
            <person name="Frolova A."/>
            <person name="Merkel A.Y."/>
            <person name="Slobodkin A.I."/>
        </authorList>
    </citation>
    <scope>NUCLEOTIDE SEQUENCE [LARGE SCALE GENOMIC DNA]</scope>
    <source>
        <strain evidence="9 10">F-3ap</strain>
    </source>
</reference>
<comment type="caution">
    <text evidence="9">The sequence shown here is derived from an EMBL/GenBank/DDBJ whole genome shotgun (WGS) entry which is preliminary data.</text>
</comment>
<dbReference type="PANTHER" id="PTHR43731:SF14">
    <property type="entry name" value="PRESENILIN-ASSOCIATED RHOMBOID-LIKE PROTEIN, MITOCHONDRIAL"/>
    <property type="match status" value="1"/>
</dbReference>
<sequence length="351" mass="39280">MSERQEAVLARLEGYFQGRGYSTIETGLAGMRMYMVFMKSSLYVFNLTNLDRGEALDQDRFQRFEEMVRRQFKRVDTDHVVFLNLLLTEEPERLSVLESMEPDMERKTISIYWVVDTEAGALVIPKRQPRNLLGIEKDLKMLLDTGSVPSFQLRRVDSSMGFTYGLMFLNLLVWFLMEMGGGSTDVGVLLRFGAMQPALVLGEGQVWRMFTAMFLHIGLGHLLFNSFSLYIFGSRLERYLKGREFLGVYLAAGLAGSCFSLLGALLFRPDVVSAGASGAIYGLMGSILVLSRAAGRSVEDLSSYSLWMIFLVGMLYSILNVHVDAAAHLGGFIGGILATLPLVRARRHRGD</sequence>
<evidence type="ECO:0000313" key="10">
    <source>
        <dbReference type="Proteomes" id="UP000461585"/>
    </source>
</evidence>
<dbReference type="SUPFAM" id="SSF144091">
    <property type="entry name" value="Rhomboid-like"/>
    <property type="match status" value="1"/>
</dbReference>
<evidence type="ECO:0000256" key="2">
    <source>
        <dbReference type="ARBA" id="ARBA00009045"/>
    </source>
</evidence>
<feature type="transmembrane region" description="Helical" evidence="7">
    <location>
        <begin position="245"/>
        <end position="265"/>
    </location>
</feature>